<proteinExistence type="predicted"/>
<sequence length="308" mass="36044">MYLDKYQFVLGADLEAYVKSDEMFSKDIPCNIYFILKRPKVTIDPDSFKSQGKEIRFDLIVHQPNKKHAISIVTEIHNAKSELELFTEYPFNFFVIGDKYEPLLVARPSSLIDHIPYQNNIKSDVLDYEILYIGQAYGKNGKRTALDRLASHETVQKIYTHALTNNPDSDIWIMLTHFSQVSALFSLGEDLLKDPEMSDKEEEKINDFFKNEGLKFSEKQKINFTEAALIKLFEPPYNSEFKNSFPDKNHKSYTECYSLDVRSLTIELDTSEMVRHIYTKKSGRKKYHREMFEFENDEDRISLLGMFS</sequence>
<dbReference type="RefSeq" id="WP_078394696.1">
    <property type="nucleotide sequence ID" value="NZ_CP016374.1"/>
</dbReference>
<dbReference type="InterPro" id="IPR049311">
    <property type="entry name" value="GIY_YIG_cat"/>
</dbReference>
<evidence type="ECO:0000313" key="3">
    <source>
        <dbReference type="Proteomes" id="UP000190848"/>
    </source>
</evidence>
<name>A0AAU8VB24_9FLAO</name>
<feature type="domain" description="GIY-YIG catalytic" evidence="1">
    <location>
        <begin position="112"/>
        <end position="253"/>
    </location>
</feature>
<organism evidence="2 3">
    <name type="scientific">Elizabethkingia anophelis</name>
    <dbReference type="NCBI Taxonomy" id="1117645"/>
    <lineage>
        <taxon>Bacteria</taxon>
        <taxon>Pseudomonadati</taxon>
        <taxon>Bacteroidota</taxon>
        <taxon>Flavobacteriia</taxon>
        <taxon>Flavobacteriales</taxon>
        <taxon>Weeksellaceae</taxon>
        <taxon>Elizabethkingia</taxon>
    </lineage>
</organism>
<reference evidence="2 3" key="1">
    <citation type="submission" date="2016-07" db="EMBL/GenBank/DDBJ databases">
        <title>Revisiting the taxonomy of the Elizabethkingia Genus using Whole-Genome Sequencing, Optical Mapping, and MALDI-TOF, along with proposal of three novel Elizabethkingia species: Elizabethkingia bruuniana sp. nov., Elizabethkingia ursingii sp. nov., and Elizabethkingia occulta sp. nov.</title>
        <authorList>
            <person name="Nicholson A.C."/>
        </authorList>
    </citation>
    <scope>NUCLEOTIDE SEQUENCE [LARGE SCALE GENOMIC DNA]</scope>
    <source>
        <strain evidence="2 3">F3201</strain>
    </source>
</reference>
<dbReference type="Proteomes" id="UP000190848">
    <property type="component" value="Chromosome"/>
</dbReference>
<dbReference type="AlphaFoldDB" id="A0AAU8VB24"/>
<evidence type="ECO:0000313" key="2">
    <source>
        <dbReference type="EMBL" id="AQX00110.1"/>
    </source>
</evidence>
<evidence type="ECO:0000259" key="1">
    <source>
        <dbReference type="Pfam" id="PF20815"/>
    </source>
</evidence>
<accession>A0AAU8VB24</accession>
<dbReference type="Pfam" id="PF20815">
    <property type="entry name" value="GIY_YIG_2"/>
    <property type="match status" value="1"/>
</dbReference>
<protein>
    <recommendedName>
        <fullName evidence="1">GIY-YIG catalytic domain-containing protein</fullName>
    </recommendedName>
</protein>
<dbReference type="EMBL" id="CP016374">
    <property type="protein sequence ID" value="AQX00110.1"/>
    <property type="molecule type" value="Genomic_DNA"/>
</dbReference>
<gene>
    <name evidence="2" type="ORF">BBD32_00855</name>
</gene>